<dbReference type="Pfam" id="PF13360">
    <property type="entry name" value="PQQ_2"/>
    <property type="match status" value="2"/>
</dbReference>
<dbReference type="InterPro" id="IPR002372">
    <property type="entry name" value="PQQ_rpt_dom"/>
</dbReference>
<dbReference type="AlphaFoldDB" id="A0A0B5F079"/>
<dbReference type="KEGG" id="sals:SLNWT_7108"/>
<name>A0A0B5F079_STRA4</name>
<accession>A0A0B5F079</accession>
<evidence type="ECO:0000313" key="3">
    <source>
        <dbReference type="Proteomes" id="UP000031523"/>
    </source>
</evidence>
<dbReference type="EMBL" id="CP010519">
    <property type="protein sequence ID" value="AJE87484.1"/>
    <property type="molecule type" value="Genomic_DNA"/>
</dbReference>
<keyword evidence="3" id="KW-1185">Reference proteome</keyword>
<proteinExistence type="predicted"/>
<gene>
    <name evidence="2" type="ORF">SLNWT_7108</name>
</gene>
<protein>
    <submittedName>
        <fullName evidence="2">PQQ repeat-containing protein</fullName>
    </submittedName>
</protein>
<feature type="domain" description="Pyrrolo-quinoline quinone repeat" evidence="1">
    <location>
        <begin position="216"/>
        <end position="383"/>
    </location>
</feature>
<sequence length="401" mass="42067">MSSPTSGLAPAAFRHDPVKNVLPAAAATARRWDYEPVVADYRMLTYHNRTLDRTVPVSVSATPVLIAGVGLVVASDDGHVRLYSRDLSKVYWERRMDSSVYASPVLAPADRHVVVAATSGLIACFDLRGGLVWSVKLGTPVFATPTLLPGAGVLVVSAFHSRCTGLDIRTGAIVFEQALPEPWHAAHGGSASYRDPYAGPVGTAEGTAVVACAEHILCLAPDGTELWRTEAGASVRATPASLHATGEIAVCPVDGHCLFLDARTGAVRGELDLGAKITGSPAVSGSVLAVGTQLDVTTGVDIHTRTPLWTAPQGAPRSYTSLTVLPDGSFAATGERGNVVCLRAVDGRFLWESSQVLGLPDHETPMDVTPVAGGDGDMYCASYTGVLYRFLFRPLPGESAP</sequence>
<dbReference type="Proteomes" id="UP000031523">
    <property type="component" value="Chromosome"/>
</dbReference>
<dbReference type="InterPro" id="IPR011047">
    <property type="entry name" value="Quinoprotein_ADH-like_sf"/>
</dbReference>
<evidence type="ECO:0000259" key="1">
    <source>
        <dbReference type="Pfam" id="PF13360"/>
    </source>
</evidence>
<organism evidence="2 3">
    <name type="scientific">Streptomyces albus (strain ATCC 21838 / DSM 41398 / FERM P-419 / JCM 4703 / NBRC 107858)</name>
    <dbReference type="NCBI Taxonomy" id="1081613"/>
    <lineage>
        <taxon>Bacteria</taxon>
        <taxon>Bacillati</taxon>
        <taxon>Actinomycetota</taxon>
        <taxon>Actinomycetes</taxon>
        <taxon>Kitasatosporales</taxon>
        <taxon>Streptomycetaceae</taxon>
        <taxon>Streptomyces</taxon>
    </lineage>
</organism>
<dbReference type="SUPFAM" id="SSF50998">
    <property type="entry name" value="Quinoprotein alcohol dehydrogenase-like"/>
    <property type="match status" value="1"/>
</dbReference>
<dbReference type="InterPro" id="IPR015943">
    <property type="entry name" value="WD40/YVTN_repeat-like_dom_sf"/>
</dbReference>
<reference evidence="2 3" key="1">
    <citation type="submission" date="2015-01" db="EMBL/GenBank/DDBJ databases">
        <title>Enhanced salinomycin production by adjusting the supply of polyketide extender units in Streptomyce albus DSM 41398.</title>
        <authorList>
            <person name="Lu C."/>
        </authorList>
    </citation>
    <scope>NUCLEOTIDE SEQUENCE [LARGE SCALE GENOMIC DNA]</scope>
    <source>
        <strain evidence="3">ATCC 21838 / DSM 41398 / FERM P-419 / JCM 4703 / NBRC 107858</strain>
    </source>
</reference>
<evidence type="ECO:0000313" key="2">
    <source>
        <dbReference type="EMBL" id="AJE87484.1"/>
    </source>
</evidence>
<dbReference type="Gene3D" id="2.130.10.10">
    <property type="entry name" value="YVTN repeat-like/Quinoprotein amine dehydrogenase"/>
    <property type="match status" value="2"/>
</dbReference>
<dbReference type="PANTHER" id="PTHR34512">
    <property type="entry name" value="CELL SURFACE PROTEIN"/>
    <property type="match status" value="1"/>
</dbReference>
<feature type="domain" description="Pyrrolo-quinoline quinone repeat" evidence="1">
    <location>
        <begin position="68"/>
        <end position="183"/>
    </location>
</feature>
<dbReference type="PANTHER" id="PTHR34512:SF30">
    <property type="entry name" value="OUTER MEMBRANE PROTEIN ASSEMBLY FACTOR BAMB"/>
    <property type="match status" value="1"/>
</dbReference>